<evidence type="ECO:0000256" key="10">
    <source>
        <dbReference type="ARBA" id="ARBA00023242"/>
    </source>
</evidence>
<organism evidence="14 15">
    <name type="scientific">Hydra vulgaris</name>
    <name type="common">Hydra</name>
    <name type="synonym">Hydra attenuata</name>
    <dbReference type="NCBI Taxonomy" id="6087"/>
    <lineage>
        <taxon>Eukaryota</taxon>
        <taxon>Metazoa</taxon>
        <taxon>Cnidaria</taxon>
        <taxon>Hydrozoa</taxon>
        <taxon>Hydroidolina</taxon>
        <taxon>Anthoathecata</taxon>
        <taxon>Aplanulata</taxon>
        <taxon>Hydridae</taxon>
        <taxon>Hydra</taxon>
    </lineage>
</organism>
<evidence type="ECO:0000313" key="15">
    <source>
        <dbReference type="RefSeq" id="XP_065644377.1"/>
    </source>
</evidence>
<evidence type="ECO:0000256" key="8">
    <source>
        <dbReference type="ARBA" id="ARBA00022786"/>
    </source>
</evidence>
<evidence type="ECO:0000256" key="5">
    <source>
        <dbReference type="ARBA" id="ARBA00022723"/>
    </source>
</evidence>
<evidence type="ECO:0000256" key="1">
    <source>
        <dbReference type="ARBA" id="ARBA00000900"/>
    </source>
</evidence>
<dbReference type="SMART" id="SM00184">
    <property type="entry name" value="RING"/>
    <property type="match status" value="1"/>
</dbReference>
<keyword evidence="4" id="KW-0808">Transferase</keyword>
<comment type="subcellular location">
    <subcellularLocation>
        <location evidence="2">Nucleus</location>
    </subcellularLocation>
</comment>
<evidence type="ECO:0000256" key="2">
    <source>
        <dbReference type="ARBA" id="ARBA00004123"/>
    </source>
</evidence>
<sequence>MEVNKENESFTDFLCPICLQILIEPVQMPCKHELCMDCFKQHVYNTSLTCPMCRLRISVWARKNTKTNSLVNTDRWDLIKKMFPERVKRRLDGLDDLDSSFDEYYAPVHIISSKGELQKEYEAEVKKLQEEKENILQANIQYIEKLQKEEYEERLRQEELDRVTAEKLQQKEMYDSGVRLKSPSAHQEQLLALFKPKSPMKLRKRKVISDCNVSKRKQCQSIRDYFNDSEDSKAQCQPSLCCTNSKTEKKEQKEVSNQSIKKIEYQSKENLVSDFNILLMSENSCITKSKIDQIPDSPKSQKTLKVTENNIKKSKNNIKIELSEYSGSLKKIFS</sequence>
<feature type="coiled-coil region" evidence="12">
    <location>
        <begin position="111"/>
        <end position="168"/>
    </location>
</feature>
<evidence type="ECO:0000313" key="14">
    <source>
        <dbReference type="Proteomes" id="UP001652625"/>
    </source>
</evidence>
<name>A0ABM4B6A8_HYDVU</name>
<keyword evidence="9" id="KW-0862">Zinc</keyword>
<dbReference type="RefSeq" id="XP_065644377.1">
    <property type="nucleotide sequence ID" value="XM_065788305.1"/>
</dbReference>
<dbReference type="InterPro" id="IPR051657">
    <property type="entry name" value="RNF168/RNF169_E3_ubiq-ligase"/>
</dbReference>
<evidence type="ECO:0000256" key="6">
    <source>
        <dbReference type="ARBA" id="ARBA00022763"/>
    </source>
</evidence>
<keyword evidence="7 11" id="KW-0863">Zinc-finger</keyword>
<dbReference type="Gene3D" id="3.30.40.10">
    <property type="entry name" value="Zinc/RING finger domain, C3HC4 (zinc finger)"/>
    <property type="match status" value="1"/>
</dbReference>
<keyword evidence="6" id="KW-0227">DNA damage</keyword>
<keyword evidence="8" id="KW-0833">Ubl conjugation pathway</keyword>
<evidence type="ECO:0000256" key="7">
    <source>
        <dbReference type="ARBA" id="ARBA00022771"/>
    </source>
</evidence>
<dbReference type="CDD" id="cd16550">
    <property type="entry name" value="RING-HC_RNF168"/>
    <property type="match status" value="1"/>
</dbReference>
<dbReference type="Pfam" id="PF00097">
    <property type="entry name" value="zf-C3HC4"/>
    <property type="match status" value="1"/>
</dbReference>
<dbReference type="CDD" id="cd22265">
    <property type="entry name" value="UDM1_RNF168"/>
    <property type="match status" value="1"/>
</dbReference>
<dbReference type="InterPro" id="IPR018957">
    <property type="entry name" value="Znf_C3HC4_RING-type"/>
</dbReference>
<evidence type="ECO:0000256" key="9">
    <source>
        <dbReference type="ARBA" id="ARBA00022833"/>
    </source>
</evidence>
<dbReference type="GeneID" id="100215623"/>
<gene>
    <name evidence="15" type="primary">LOC100215623</name>
</gene>
<dbReference type="PANTHER" id="PTHR23328">
    <property type="entry name" value="RING-TYPE DOMAIN-CONTAINING PROTEIN"/>
    <property type="match status" value="1"/>
</dbReference>
<evidence type="ECO:0000256" key="11">
    <source>
        <dbReference type="PROSITE-ProRule" id="PRU00175"/>
    </source>
</evidence>
<proteinExistence type="predicted"/>
<protein>
    <recommendedName>
        <fullName evidence="3">RING-type E3 ubiquitin transferase</fullName>
        <ecNumber evidence="3">2.3.2.27</ecNumber>
    </recommendedName>
</protein>
<evidence type="ECO:0000259" key="13">
    <source>
        <dbReference type="PROSITE" id="PS50089"/>
    </source>
</evidence>
<keyword evidence="12" id="KW-0175">Coiled coil</keyword>
<keyword evidence="14" id="KW-1185">Reference proteome</keyword>
<evidence type="ECO:0000256" key="4">
    <source>
        <dbReference type="ARBA" id="ARBA00022679"/>
    </source>
</evidence>
<dbReference type="EC" id="2.3.2.27" evidence="3"/>
<dbReference type="Proteomes" id="UP001652625">
    <property type="component" value="Chromosome 01"/>
</dbReference>
<keyword evidence="10" id="KW-0539">Nucleus</keyword>
<evidence type="ECO:0000256" key="3">
    <source>
        <dbReference type="ARBA" id="ARBA00012483"/>
    </source>
</evidence>
<dbReference type="PANTHER" id="PTHR23328:SF0">
    <property type="entry name" value="RING-TYPE DOMAIN-CONTAINING PROTEIN"/>
    <property type="match status" value="1"/>
</dbReference>
<dbReference type="SUPFAM" id="SSF57850">
    <property type="entry name" value="RING/U-box"/>
    <property type="match status" value="1"/>
</dbReference>
<accession>A0ABM4B6A8</accession>
<dbReference type="InterPro" id="IPR001841">
    <property type="entry name" value="Znf_RING"/>
</dbReference>
<comment type="catalytic activity">
    <reaction evidence="1">
        <text>S-ubiquitinyl-[E2 ubiquitin-conjugating enzyme]-L-cysteine + [acceptor protein]-L-lysine = [E2 ubiquitin-conjugating enzyme]-L-cysteine + N(6)-ubiquitinyl-[acceptor protein]-L-lysine.</text>
        <dbReference type="EC" id="2.3.2.27"/>
    </reaction>
</comment>
<feature type="domain" description="RING-type" evidence="13">
    <location>
        <begin position="15"/>
        <end position="54"/>
    </location>
</feature>
<reference evidence="15" key="2">
    <citation type="submission" date="2025-08" db="UniProtKB">
        <authorList>
            <consortium name="RefSeq"/>
        </authorList>
    </citation>
    <scope>IDENTIFICATION</scope>
</reference>
<dbReference type="InterPro" id="IPR013083">
    <property type="entry name" value="Znf_RING/FYVE/PHD"/>
</dbReference>
<keyword evidence="5" id="KW-0479">Metal-binding</keyword>
<reference evidence="14" key="1">
    <citation type="submission" date="2025-05" db="UniProtKB">
        <authorList>
            <consortium name="RefSeq"/>
        </authorList>
    </citation>
    <scope>NUCLEOTIDE SEQUENCE [LARGE SCALE GENOMIC DNA]</scope>
</reference>
<evidence type="ECO:0000256" key="12">
    <source>
        <dbReference type="SAM" id="Coils"/>
    </source>
</evidence>
<dbReference type="PROSITE" id="PS50089">
    <property type="entry name" value="ZF_RING_2"/>
    <property type="match status" value="1"/>
</dbReference>